<dbReference type="PANTHER" id="PTHR44591:SF24">
    <property type="entry name" value="PROTEIN-GLUTAMATE METHYLESTERASE_PROTEIN-GLUTAMINE GLUTAMINASE 1"/>
    <property type="match status" value="1"/>
</dbReference>
<dbReference type="SMART" id="SM00448">
    <property type="entry name" value="REC"/>
    <property type="match status" value="1"/>
</dbReference>
<protein>
    <submittedName>
        <fullName evidence="4">Response regulator</fullName>
    </submittedName>
</protein>
<evidence type="ECO:0000256" key="2">
    <source>
        <dbReference type="PROSITE-ProRule" id="PRU00169"/>
    </source>
</evidence>
<dbReference type="PANTHER" id="PTHR44591">
    <property type="entry name" value="STRESS RESPONSE REGULATOR PROTEIN 1"/>
    <property type="match status" value="1"/>
</dbReference>
<sequence>MGNQNKILLVEDDAIIAMDLEMSLSDLGWEVMGPAPTADQAFDLIKSGLPDVAILDFNIRGGTSEQLAIALMEASVPVLFLSGDSSATDIDSLKECRVLAKPVSMDMISAALTEALGTLS</sequence>
<dbReference type="Pfam" id="PF00072">
    <property type="entry name" value="Response_reg"/>
    <property type="match status" value="1"/>
</dbReference>
<dbReference type="InterPro" id="IPR001789">
    <property type="entry name" value="Sig_transdc_resp-reg_receiver"/>
</dbReference>
<proteinExistence type="predicted"/>
<dbReference type="InterPro" id="IPR050595">
    <property type="entry name" value="Bact_response_regulator"/>
</dbReference>
<reference evidence="4" key="2">
    <citation type="submission" date="2020-09" db="EMBL/GenBank/DDBJ databases">
        <authorList>
            <person name="Sun Q."/>
            <person name="Kim S."/>
        </authorList>
    </citation>
    <scope>NUCLEOTIDE SEQUENCE</scope>
    <source>
        <strain evidence="4">KCTC 32513</strain>
    </source>
</reference>
<dbReference type="Proteomes" id="UP000634004">
    <property type="component" value="Unassembled WGS sequence"/>
</dbReference>
<dbReference type="AlphaFoldDB" id="A0A8J3CRX8"/>
<dbReference type="SUPFAM" id="SSF52172">
    <property type="entry name" value="CheY-like"/>
    <property type="match status" value="1"/>
</dbReference>
<accession>A0A8J3CRX8</accession>
<evidence type="ECO:0000313" key="5">
    <source>
        <dbReference type="Proteomes" id="UP000634004"/>
    </source>
</evidence>
<feature type="modified residue" description="4-aspartylphosphate" evidence="2">
    <location>
        <position position="56"/>
    </location>
</feature>
<dbReference type="GO" id="GO:0000160">
    <property type="term" value="P:phosphorelay signal transduction system"/>
    <property type="evidence" value="ECO:0007669"/>
    <property type="project" value="InterPro"/>
</dbReference>
<dbReference type="Gene3D" id="3.40.50.2300">
    <property type="match status" value="1"/>
</dbReference>
<dbReference type="EMBL" id="BMZH01000011">
    <property type="protein sequence ID" value="GHB00915.1"/>
    <property type="molecule type" value="Genomic_DNA"/>
</dbReference>
<gene>
    <name evidence="4" type="ORF">GCM10009069_24800</name>
</gene>
<dbReference type="InterPro" id="IPR011006">
    <property type="entry name" value="CheY-like_superfamily"/>
</dbReference>
<name>A0A8J3CRX8_9PROT</name>
<reference evidence="4" key="1">
    <citation type="journal article" date="2014" name="Int. J. Syst. Evol. Microbiol.">
        <title>Complete genome sequence of Corynebacterium casei LMG S-19264T (=DSM 44701T), isolated from a smear-ripened cheese.</title>
        <authorList>
            <consortium name="US DOE Joint Genome Institute (JGI-PGF)"/>
            <person name="Walter F."/>
            <person name="Albersmeier A."/>
            <person name="Kalinowski J."/>
            <person name="Ruckert C."/>
        </authorList>
    </citation>
    <scope>NUCLEOTIDE SEQUENCE</scope>
    <source>
        <strain evidence="4">KCTC 32513</strain>
    </source>
</reference>
<organism evidence="4 5">
    <name type="scientific">Algimonas arctica</name>
    <dbReference type="NCBI Taxonomy" id="1479486"/>
    <lineage>
        <taxon>Bacteria</taxon>
        <taxon>Pseudomonadati</taxon>
        <taxon>Pseudomonadota</taxon>
        <taxon>Alphaproteobacteria</taxon>
        <taxon>Maricaulales</taxon>
        <taxon>Robiginitomaculaceae</taxon>
        <taxon>Algimonas</taxon>
    </lineage>
</organism>
<feature type="domain" description="Response regulatory" evidence="3">
    <location>
        <begin position="6"/>
        <end position="116"/>
    </location>
</feature>
<dbReference type="PROSITE" id="PS50110">
    <property type="entry name" value="RESPONSE_REGULATORY"/>
    <property type="match status" value="1"/>
</dbReference>
<comment type="caution">
    <text evidence="4">The sequence shown here is derived from an EMBL/GenBank/DDBJ whole genome shotgun (WGS) entry which is preliminary data.</text>
</comment>
<evidence type="ECO:0000259" key="3">
    <source>
        <dbReference type="PROSITE" id="PS50110"/>
    </source>
</evidence>
<dbReference type="RefSeq" id="WP_189498908.1">
    <property type="nucleotide sequence ID" value="NZ_BMZH01000011.1"/>
</dbReference>
<evidence type="ECO:0000313" key="4">
    <source>
        <dbReference type="EMBL" id="GHB00915.1"/>
    </source>
</evidence>
<evidence type="ECO:0000256" key="1">
    <source>
        <dbReference type="ARBA" id="ARBA00022553"/>
    </source>
</evidence>
<keyword evidence="5" id="KW-1185">Reference proteome</keyword>
<keyword evidence="1 2" id="KW-0597">Phosphoprotein</keyword>